<dbReference type="EC" id="2.3.1.225" evidence="11"/>
<feature type="domain" description="Palmitoyltransferase DHHC" evidence="13">
    <location>
        <begin position="172"/>
        <end position="290"/>
    </location>
</feature>
<comment type="caution">
    <text evidence="14">The sequence shown here is derived from an EMBL/GenBank/DDBJ whole genome shotgun (WGS) entry which is preliminary data.</text>
</comment>
<keyword evidence="15" id="KW-1185">Reference proteome</keyword>
<dbReference type="PANTHER" id="PTHR22883">
    <property type="entry name" value="ZINC FINGER DHHC DOMAIN CONTAINING PROTEIN"/>
    <property type="match status" value="1"/>
</dbReference>
<reference evidence="14" key="2">
    <citation type="journal article" date="2023" name="IMA Fungus">
        <title>Comparative genomic study of the Penicillium genus elucidates a diverse pangenome and 15 lateral gene transfer events.</title>
        <authorList>
            <person name="Petersen C."/>
            <person name="Sorensen T."/>
            <person name="Nielsen M.R."/>
            <person name="Sondergaard T.E."/>
            <person name="Sorensen J.L."/>
            <person name="Fitzpatrick D.A."/>
            <person name="Frisvad J.C."/>
            <person name="Nielsen K.L."/>
        </authorList>
    </citation>
    <scope>NUCLEOTIDE SEQUENCE</scope>
    <source>
        <strain evidence="14">IBT 34128</strain>
    </source>
</reference>
<evidence type="ECO:0000256" key="4">
    <source>
        <dbReference type="ARBA" id="ARBA00022989"/>
    </source>
</evidence>
<keyword evidence="4 11" id="KW-1133">Transmembrane helix</keyword>
<evidence type="ECO:0000256" key="8">
    <source>
        <dbReference type="ARBA" id="ARBA00023315"/>
    </source>
</evidence>
<comment type="catalytic activity">
    <reaction evidence="10 11">
        <text>L-cysteinyl-[protein] + hexadecanoyl-CoA = S-hexadecanoyl-L-cysteinyl-[protein] + CoA</text>
        <dbReference type="Rhea" id="RHEA:36683"/>
        <dbReference type="Rhea" id="RHEA-COMP:10131"/>
        <dbReference type="Rhea" id="RHEA-COMP:11032"/>
        <dbReference type="ChEBI" id="CHEBI:29950"/>
        <dbReference type="ChEBI" id="CHEBI:57287"/>
        <dbReference type="ChEBI" id="CHEBI:57379"/>
        <dbReference type="ChEBI" id="CHEBI:74151"/>
        <dbReference type="EC" id="2.3.1.225"/>
    </reaction>
</comment>
<keyword evidence="8 11" id="KW-0012">Acyltransferase</keyword>
<accession>A0A9W9KFU4</accession>
<feature type="compositionally biased region" description="Basic and acidic residues" evidence="12">
    <location>
        <begin position="120"/>
        <end position="138"/>
    </location>
</feature>
<dbReference type="AlphaFoldDB" id="A0A9W9KFU4"/>
<keyword evidence="3 11" id="KW-0812">Transmembrane</keyword>
<feature type="transmembrane region" description="Helical" evidence="11">
    <location>
        <begin position="250"/>
        <end position="272"/>
    </location>
</feature>
<evidence type="ECO:0000256" key="10">
    <source>
        <dbReference type="ARBA" id="ARBA00048048"/>
    </source>
</evidence>
<feature type="compositionally biased region" description="Basic and acidic residues" evidence="12">
    <location>
        <begin position="99"/>
        <end position="110"/>
    </location>
</feature>
<sequence length="419" mass="46332">MATPAQKRVNVAVSRVIPPVLLGAVVYASYAVTKPLCIDYLIHPLPSYDRAPRVGAGAAILAVYYVLLIPMVVTYLRLLYYVAWEPGYLPLGAERIQQDAKDAQDSESEKPRRRKSSSRKPQEPEKNTQPDADTERGLDTTAGGKAFQLDPLGLERFYTKDVFVCQPDGRPPYCSSCCQFKTDRAHHCREVDRCVRKMDHFCPWVGGVVSETSFKFFVQFVAYTFVFCLFALIVSAYFTAELRHHLGEINAHWCICIGLSGLFGVFTLGMTLSSLQLAMFNLTTIENLNRRSAVWTLAIRVPDHLLDQLWASESPWAPNFRMPQTSEPSTKERHVFAILQTQPGDNPFNLGSPLANLQQVMGYSVADWLLPLKQSPCADHSSLESAFALGPVVARLKQEAGLVAPSPNGSGCGSATPTG</sequence>
<feature type="transmembrane region" description="Helical" evidence="11">
    <location>
        <begin position="53"/>
        <end position="76"/>
    </location>
</feature>
<keyword evidence="7" id="KW-0449">Lipoprotein</keyword>
<name>A0A9W9KFU4_9EURO</name>
<feature type="transmembrane region" description="Helical" evidence="11">
    <location>
        <begin position="220"/>
        <end position="238"/>
    </location>
</feature>
<dbReference type="PANTHER" id="PTHR22883:SF23">
    <property type="entry name" value="PALMITOYLTRANSFERASE ZDHHC6"/>
    <property type="match status" value="1"/>
</dbReference>
<keyword evidence="5 11" id="KW-0472">Membrane</keyword>
<dbReference type="GO" id="GO:0019706">
    <property type="term" value="F:protein-cysteine S-palmitoyltransferase activity"/>
    <property type="evidence" value="ECO:0007669"/>
    <property type="project" value="UniProtKB-EC"/>
</dbReference>
<evidence type="ECO:0000313" key="15">
    <source>
        <dbReference type="Proteomes" id="UP001141434"/>
    </source>
</evidence>
<dbReference type="EMBL" id="JAPMSZ010000004">
    <property type="protein sequence ID" value="KAJ5104939.1"/>
    <property type="molecule type" value="Genomic_DNA"/>
</dbReference>
<protein>
    <recommendedName>
        <fullName evidence="11">Palmitoyltransferase</fullName>
        <ecNumber evidence="11">2.3.1.225</ecNumber>
    </recommendedName>
</protein>
<dbReference type="InterPro" id="IPR001594">
    <property type="entry name" value="Palmitoyltrfase_DHHC"/>
</dbReference>
<dbReference type="OrthoDB" id="331948at2759"/>
<dbReference type="GO" id="GO:0016020">
    <property type="term" value="C:membrane"/>
    <property type="evidence" value="ECO:0007669"/>
    <property type="project" value="UniProtKB-SubCell"/>
</dbReference>
<organism evidence="14 15">
    <name type="scientific">Penicillium alfredii</name>
    <dbReference type="NCBI Taxonomy" id="1506179"/>
    <lineage>
        <taxon>Eukaryota</taxon>
        <taxon>Fungi</taxon>
        <taxon>Dikarya</taxon>
        <taxon>Ascomycota</taxon>
        <taxon>Pezizomycotina</taxon>
        <taxon>Eurotiomycetes</taxon>
        <taxon>Eurotiomycetidae</taxon>
        <taxon>Eurotiales</taxon>
        <taxon>Aspergillaceae</taxon>
        <taxon>Penicillium</taxon>
    </lineage>
</organism>
<proteinExistence type="inferred from homology"/>
<evidence type="ECO:0000256" key="9">
    <source>
        <dbReference type="ARBA" id="ARBA00038298"/>
    </source>
</evidence>
<dbReference type="Proteomes" id="UP001141434">
    <property type="component" value="Unassembled WGS sequence"/>
</dbReference>
<dbReference type="GO" id="GO:0005783">
    <property type="term" value="C:endoplasmic reticulum"/>
    <property type="evidence" value="ECO:0007669"/>
    <property type="project" value="TreeGrafter"/>
</dbReference>
<evidence type="ECO:0000256" key="7">
    <source>
        <dbReference type="ARBA" id="ARBA00023288"/>
    </source>
</evidence>
<dbReference type="GO" id="GO:0005794">
    <property type="term" value="C:Golgi apparatus"/>
    <property type="evidence" value="ECO:0007669"/>
    <property type="project" value="TreeGrafter"/>
</dbReference>
<dbReference type="GeneID" id="81392036"/>
<evidence type="ECO:0000256" key="1">
    <source>
        <dbReference type="ARBA" id="ARBA00004141"/>
    </source>
</evidence>
<dbReference type="PROSITE" id="PS50216">
    <property type="entry name" value="DHHC"/>
    <property type="match status" value="1"/>
</dbReference>
<dbReference type="RefSeq" id="XP_056513935.1">
    <property type="nucleotide sequence ID" value="XM_056652868.1"/>
</dbReference>
<comment type="domain">
    <text evidence="11">The DHHC domain is required for palmitoyltransferase activity.</text>
</comment>
<evidence type="ECO:0000256" key="12">
    <source>
        <dbReference type="SAM" id="MobiDB-lite"/>
    </source>
</evidence>
<reference evidence="14" key="1">
    <citation type="submission" date="2022-11" db="EMBL/GenBank/DDBJ databases">
        <authorList>
            <person name="Petersen C."/>
        </authorList>
    </citation>
    <scope>NUCLEOTIDE SEQUENCE</scope>
    <source>
        <strain evidence="14">IBT 34128</strain>
    </source>
</reference>
<dbReference type="Pfam" id="PF01529">
    <property type="entry name" value="DHHC"/>
    <property type="match status" value="1"/>
</dbReference>
<dbReference type="InterPro" id="IPR039859">
    <property type="entry name" value="PFA4/ZDH16/20/ERF2-like"/>
</dbReference>
<feature type="region of interest" description="Disordered" evidence="12">
    <location>
        <begin position="99"/>
        <end position="145"/>
    </location>
</feature>
<comment type="similarity">
    <text evidence="9">Belongs to the DHHC palmitoyltransferase family. PFA5 subfamily.</text>
</comment>
<evidence type="ECO:0000256" key="11">
    <source>
        <dbReference type="RuleBase" id="RU079119"/>
    </source>
</evidence>
<keyword evidence="2 11" id="KW-0808">Transferase</keyword>
<evidence type="ECO:0000259" key="13">
    <source>
        <dbReference type="Pfam" id="PF01529"/>
    </source>
</evidence>
<comment type="subcellular location">
    <subcellularLocation>
        <location evidence="1">Membrane</location>
        <topology evidence="1">Multi-pass membrane protein</topology>
    </subcellularLocation>
</comment>
<dbReference type="GO" id="GO:0006612">
    <property type="term" value="P:protein targeting to membrane"/>
    <property type="evidence" value="ECO:0007669"/>
    <property type="project" value="TreeGrafter"/>
</dbReference>
<feature type="transmembrane region" description="Helical" evidence="11">
    <location>
        <begin position="12"/>
        <end position="33"/>
    </location>
</feature>
<gene>
    <name evidence="14" type="ORF">NUU61_002286</name>
</gene>
<evidence type="ECO:0000256" key="5">
    <source>
        <dbReference type="ARBA" id="ARBA00023136"/>
    </source>
</evidence>
<keyword evidence="6" id="KW-0564">Palmitate</keyword>
<evidence type="ECO:0000256" key="3">
    <source>
        <dbReference type="ARBA" id="ARBA00022692"/>
    </source>
</evidence>
<evidence type="ECO:0000313" key="14">
    <source>
        <dbReference type="EMBL" id="KAJ5104939.1"/>
    </source>
</evidence>
<evidence type="ECO:0000256" key="6">
    <source>
        <dbReference type="ARBA" id="ARBA00023139"/>
    </source>
</evidence>
<evidence type="ECO:0000256" key="2">
    <source>
        <dbReference type="ARBA" id="ARBA00022679"/>
    </source>
</evidence>